<dbReference type="EMBL" id="AYSL01000463">
    <property type="protein sequence ID" value="KTF07569.1"/>
    <property type="molecule type" value="Genomic_DNA"/>
</dbReference>
<gene>
    <name evidence="1" type="ORF">MGSAQ_000934</name>
</gene>
<proteinExistence type="predicted"/>
<reference evidence="1" key="1">
    <citation type="submission" date="2013-11" db="EMBL/GenBank/DDBJ databases">
        <title>Microbial diversity, functional groups and degradation webs in Northern and Southern Mediterranean and Red Sea marine crude oil polluted sites.</title>
        <authorList>
            <person name="Daffonchio D."/>
            <person name="Mapelli F."/>
            <person name="Ferrer M."/>
            <person name="Richter M."/>
            <person name="Cherif A."/>
            <person name="Malkawi H.I."/>
            <person name="Yakimov M.M."/>
            <person name="Abdel-Fattah Y.R."/>
            <person name="Blaghen M."/>
            <person name="Golyshin P.N."/>
            <person name="Kalogerakis N."/>
            <person name="Boon N."/>
            <person name="Magagnini M."/>
            <person name="Fava F."/>
        </authorList>
    </citation>
    <scope>NUCLEOTIDE SEQUENCE</scope>
</reference>
<comment type="caution">
    <text evidence="1">The sequence shown here is derived from an EMBL/GenBank/DDBJ whole genome shotgun (WGS) entry which is preliminary data.</text>
</comment>
<sequence>LSRRNVLGIACVPHLTHNAAD</sequence>
<dbReference type="AlphaFoldDB" id="A0A1B6NVT2"/>
<protein>
    <submittedName>
        <fullName evidence="1">Uncharacterized protein</fullName>
    </submittedName>
</protein>
<accession>A0A1B6NVT2</accession>
<name>A0A1B6NVT2_9ZZZZ</name>
<feature type="non-terminal residue" evidence="1">
    <location>
        <position position="1"/>
    </location>
</feature>
<organism evidence="1">
    <name type="scientific">marine sediment metagenome</name>
    <dbReference type="NCBI Taxonomy" id="412755"/>
    <lineage>
        <taxon>unclassified sequences</taxon>
        <taxon>metagenomes</taxon>
        <taxon>ecological metagenomes</taxon>
    </lineage>
</organism>
<evidence type="ECO:0000313" key="1">
    <source>
        <dbReference type="EMBL" id="KTF07569.1"/>
    </source>
</evidence>